<feature type="region of interest" description="Disordered" evidence="1">
    <location>
        <begin position="1"/>
        <end position="25"/>
    </location>
</feature>
<sequence>MSQTGLGSSLEPSHEPSHELGDRLSQLRDDERRRAMRGLLMQPLLYADHPAYRLVKRHIDWLREWLHSETRWDLRLEADFARLAKTAPEQDDGSRAARPGKRPVDLDFTRRRYALLCLVLAGLERGEMQSTLGRLGKAAMDQCTEPGIQASGLVFELRTQEDRRDLVAVVRLLLNLGVLVRVAGSEDAYIKNEDKDVLYDIDRHVLSALLVTRRGPSLVGTLEQPADTLNQRIGAITARFVADTPEARNRELRQRLTERLLDDPVLYYSELDEDARAYLVNQRHAIVQRIQEATGLVPEMRAEGIAMVDPEGDLADQRMPSEGTEGHITLLLAGHLAERLSQDRAEPWASLHDAYRTWVEHYGRYWKKAAKDPDAGPSFCREAAERLASLGLARIEVDGVRPLPAIARYAVEAPRISRVGKSG</sequence>
<evidence type="ECO:0000313" key="2">
    <source>
        <dbReference type="EMBL" id="NEV63594.1"/>
    </source>
</evidence>
<feature type="compositionally biased region" description="Basic and acidic residues" evidence="1">
    <location>
        <begin position="12"/>
        <end position="25"/>
    </location>
</feature>
<proteinExistence type="predicted"/>
<dbReference type="Proteomes" id="UP000483379">
    <property type="component" value="Unassembled WGS sequence"/>
</dbReference>
<protein>
    <submittedName>
        <fullName evidence="2">TIGR02678 family protein</fullName>
    </submittedName>
</protein>
<name>A0A6M0K2R9_9GAMM</name>
<reference evidence="2 3" key="1">
    <citation type="submission" date="2020-02" db="EMBL/GenBank/DDBJ databases">
        <title>Genome sequences of Thiorhodococcus mannitoliphagus and Thiorhodococcus minor, purple sulfur photosynthetic bacteria in the gammaproteobacterial family, Chromatiaceae.</title>
        <authorList>
            <person name="Aviles F.A."/>
            <person name="Meyer T.E."/>
            <person name="Kyndt J.A."/>
        </authorList>
    </citation>
    <scope>NUCLEOTIDE SEQUENCE [LARGE SCALE GENOMIC DNA]</scope>
    <source>
        <strain evidence="2 3">DSM 11518</strain>
    </source>
</reference>
<comment type="caution">
    <text evidence="2">The sequence shown here is derived from an EMBL/GenBank/DDBJ whole genome shotgun (WGS) entry which is preliminary data.</text>
</comment>
<accession>A0A6M0K2R9</accession>
<dbReference type="RefSeq" id="WP_164454058.1">
    <property type="nucleotide sequence ID" value="NZ_JAAIJQ010000056.1"/>
</dbReference>
<keyword evidence="3" id="KW-1185">Reference proteome</keyword>
<evidence type="ECO:0000313" key="3">
    <source>
        <dbReference type="Proteomes" id="UP000483379"/>
    </source>
</evidence>
<evidence type="ECO:0000256" key="1">
    <source>
        <dbReference type="SAM" id="MobiDB-lite"/>
    </source>
</evidence>
<dbReference type="Pfam" id="PF09661">
    <property type="entry name" value="DUF2398"/>
    <property type="match status" value="1"/>
</dbReference>
<dbReference type="AlphaFoldDB" id="A0A6M0K2R9"/>
<dbReference type="EMBL" id="JAAIJQ010000056">
    <property type="protein sequence ID" value="NEV63594.1"/>
    <property type="molecule type" value="Genomic_DNA"/>
</dbReference>
<dbReference type="InterPro" id="IPR013494">
    <property type="entry name" value="CHP02678"/>
</dbReference>
<dbReference type="NCBIfam" id="TIGR02678">
    <property type="entry name" value="TIGR02678 family protein"/>
    <property type="match status" value="1"/>
</dbReference>
<gene>
    <name evidence="2" type="ORF">G3446_17140</name>
</gene>
<organism evidence="2 3">
    <name type="scientific">Thiorhodococcus minor</name>
    <dbReference type="NCBI Taxonomy" id="57489"/>
    <lineage>
        <taxon>Bacteria</taxon>
        <taxon>Pseudomonadati</taxon>
        <taxon>Pseudomonadota</taxon>
        <taxon>Gammaproteobacteria</taxon>
        <taxon>Chromatiales</taxon>
        <taxon>Chromatiaceae</taxon>
        <taxon>Thiorhodococcus</taxon>
    </lineage>
</organism>